<dbReference type="OrthoDB" id="799938at2"/>
<dbReference type="Pfam" id="PF08281">
    <property type="entry name" value="Sigma70_r4_2"/>
    <property type="match status" value="1"/>
</dbReference>
<dbReference type="InterPro" id="IPR014284">
    <property type="entry name" value="RNA_pol_sigma-70_dom"/>
</dbReference>
<keyword evidence="9" id="KW-1185">Reference proteome</keyword>
<keyword evidence="5" id="KW-0812">Transmembrane</keyword>
<dbReference type="GO" id="GO:0003677">
    <property type="term" value="F:DNA binding"/>
    <property type="evidence" value="ECO:0007669"/>
    <property type="project" value="InterPro"/>
</dbReference>
<dbReference type="GO" id="GO:0016987">
    <property type="term" value="F:sigma factor activity"/>
    <property type="evidence" value="ECO:0007669"/>
    <property type="project" value="UniProtKB-KW"/>
</dbReference>
<reference evidence="8 9" key="1">
    <citation type="submission" date="2018-09" db="EMBL/GenBank/DDBJ databases">
        <title>Arachidicoccus sp. nov., a bacterium isolated from soil.</title>
        <authorList>
            <person name="Weon H.-Y."/>
            <person name="Kwon S.-W."/>
            <person name="Lee S.A."/>
        </authorList>
    </citation>
    <scope>NUCLEOTIDE SEQUENCE [LARGE SCALE GENOMIC DNA]</scope>
    <source>
        <strain evidence="8 9">KIS59-12</strain>
    </source>
</reference>
<dbReference type="InterPro" id="IPR013249">
    <property type="entry name" value="RNA_pol_sigma70_r4_t2"/>
</dbReference>
<feature type="domain" description="RNA polymerase sigma factor 70 region 4 type 2" evidence="7">
    <location>
        <begin position="159"/>
        <end position="208"/>
    </location>
</feature>
<dbReference type="NCBIfam" id="TIGR02985">
    <property type="entry name" value="Sig70_bacteroi1"/>
    <property type="match status" value="1"/>
</dbReference>
<dbReference type="RefSeq" id="WP_119984487.1">
    <property type="nucleotide sequence ID" value="NZ_CP032489.1"/>
</dbReference>
<keyword evidence="3" id="KW-0731">Sigma factor</keyword>
<evidence type="ECO:0000256" key="2">
    <source>
        <dbReference type="ARBA" id="ARBA00023015"/>
    </source>
</evidence>
<evidence type="ECO:0000256" key="1">
    <source>
        <dbReference type="ARBA" id="ARBA00010641"/>
    </source>
</evidence>
<keyword evidence="5" id="KW-0472">Membrane</keyword>
<dbReference type="InterPro" id="IPR014327">
    <property type="entry name" value="RNA_pol_sigma70_bacteroid"/>
</dbReference>
<dbReference type="InterPro" id="IPR039425">
    <property type="entry name" value="RNA_pol_sigma-70-like"/>
</dbReference>
<dbReference type="InterPro" id="IPR007627">
    <property type="entry name" value="RNA_pol_sigma70_r2"/>
</dbReference>
<protein>
    <submittedName>
        <fullName evidence="8">RNA polymerase sigma-70 factor</fullName>
    </submittedName>
</protein>
<sequence>MPSSKTVNYNQTVLTIKSGNVLNINSVDLDNDTLLNITSIDTEKRLFSLVCEGDEDAFRRLFHLYRPLFTAVIKKIVHNDVAFEDILQEVFLRIWLKRDMMGEVNNPRAWALQVVYHRSFNWLRHQNVYSKATDVATEQNATFSNIVEESVSFSDTSKILQRIIQKLPSQTQKIYRLNREQGLRITEIAQRMNLSPQTIKNTLGNAIKSIRKSLLQEGILLSLMVLYCLHIILHESLFMGIFFIL</sequence>
<dbReference type="InterPro" id="IPR036388">
    <property type="entry name" value="WH-like_DNA-bd_sf"/>
</dbReference>
<dbReference type="PANTHER" id="PTHR43133">
    <property type="entry name" value="RNA POLYMERASE ECF-TYPE SIGMA FACTO"/>
    <property type="match status" value="1"/>
</dbReference>
<dbReference type="Gene3D" id="1.10.1740.10">
    <property type="match status" value="1"/>
</dbReference>
<dbReference type="PANTHER" id="PTHR43133:SF46">
    <property type="entry name" value="RNA POLYMERASE SIGMA-70 FACTOR ECF SUBFAMILY"/>
    <property type="match status" value="1"/>
</dbReference>
<dbReference type="AlphaFoldDB" id="A0A386HKM2"/>
<evidence type="ECO:0000259" key="7">
    <source>
        <dbReference type="Pfam" id="PF08281"/>
    </source>
</evidence>
<proteinExistence type="inferred from homology"/>
<feature type="transmembrane region" description="Helical" evidence="5">
    <location>
        <begin position="218"/>
        <end position="244"/>
    </location>
</feature>
<evidence type="ECO:0000256" key="5">
    <source>
        <dbReference type="SAM" id="Phobius"/>
    </source>
</evidence>
<dbReference type="SUPFAM" id="SSF88946">
    <property type="entry name" value="Sigma2 domain of RNA polymerase sigma factors"/>
    <property type="match status" value="1"/>
</dbReference>
<feature type="domain" description="RNA polymerase sigma-70 region 2" evidence="6">
    <location>
        <begin position="61"/>
        <end position="127"/>
    </location>
</feature>
<keyword evidence="2" id="KW-0805">Transcription regulation</keyword>
<dbReference type="NCBIfam" id="TIGR02937">
    <property type="entry name" value="sigma70-ECF"/>
    <property type="match status" value="1"/>
</dbReference>
<dbReference type="KEGG" id="ark:D6B99_01750"/>
<evidence type="ECO:0000313" key="9">
    <source>
        <dbReference type="Proteomes" id="UP000266118"/>
    </source>
</evidence>
<dbReference type="SUPFAM" id="SSF88659">
    <property type="entry name" value="Sigma3 and sigma4 domains of RNA polymerase sigma factors"/>
    <property type="match status" value="1"/>
</dbReference>
<dbReference type="InterPro" id="IPR013325">
    <property type="entry name" value="RNA_pol_sigma_r2"/>
</dbReference>
<dbReference type="Pfam" id="PF04542">
    <property type="entry name" value="Sigma70_r2"/>
    <property type="match status" value="1"/>
</dbReference>
<dbReference type="Proteomes" id="UP000266118">
    <property type="component" value="Chromosome"/>
</dbReference>
<accession>A0A386HKM2</accession>
<evidence type="ECO:0000313" key="8">
    <source>
        <dbReference type="EMBL" id="AYD46448.1"/>
    </source>
</evidence>
<dbReference type="InterPro" id="IPR013324">
    <property type="entry name" value="RNA_pol_sigma_r3/r4-like"/>
</dbReference>
<gene>
    <name evidence="8" type="ORF">D6B99_01750</name>
</gene>
<evidence type="ECO:0000259" key="6">
    <source>
        <dbReference type="Pfam" id="PF04542"/>
    </source>
</evidence>
<dbReference type="Gene3D" id="1.10.10.10">
    <property type="entry name" value="Winged helix-like DNA-binding domain superfamily/Winged helix DNA-binding domain"/>
    <property type="match status" value="1"/>
</dbReference>
<dbReference type="EMBL" id="CP032489">
    <property type="protein sequence ID" value="AYD46448.1"/>
    <property type="molecule type" value="Genomic_DNA"/>
</dbReference>
<keyword evidence="5" id="KW-1133">Transmembrane helix</keyword>
<evidence type="ECO:0000256" key="4">
    <source>
        <dbReference type="ARBA" id="ARBA00023163"/>
    </source>
</evidence>
<keyword evidence="4" id="KW-0804">Transcription</keyword>
<comment type="similarity">
    <text evidence="1">Belongs to the sigma-70 factor family. ECF subfamily.</text>
</comment>
<name>A0A386HKM2_9BACT</name>
<evidence type="ECO:0000256" key="3">
    <source>
        <dbReference type="ARBA" id="ARBA00023082"/>
    </source>
</evidence>
<dbReference type="GO" id="GO:0006352">
    <property type="term" value="P:DNA-templated transcription initiation"/>
    <property type="evidence" value="ECO:0007669"/>
    <property type="project" value="InterPro"/>
</dbReference>
<organism evidence="8 9">
    <name type="scientific">Arachidicoccus soli</name>
    <dbReference type="NCBI Taxonomy" id="2341117"/>
    <lineage>
        <taxon>Bacteria</taxon>
        <taxon>Pseudomonadati</taxon>
        <taxon>Bacteroidota</taxon>
        <taxon>Chitinophagia</taxon>
        <taxon>Chitinophagales</taxon>
        <taxon>Chitinophagaceae</taxon>
        <taxon>Arachidicoccus</taxon>
    </lineage>
</organism>